<dbReference type="FunFam" id="2.60.40.60:FF:000092">
    <property type="entry name" value="Protocadherin 8"/>
    <property type="match status" value="1"/>
</dbReference>
<evidence type="ECO:0000256" key="2">
    <source>
        <dbReference type="ARBA" id="ARBA00022737"/>
    </source>
</evidence>
<reference evidence="7 8" key="1">
    <citation type="submission" date="2023-11" db="EMBL/GenBank/DDBJ databases">
        <title>Halocaridina rubra genome assembly.</title>
        <authorList>
            <person name="Smith C."/>
        </authorList>
    </citation>
    <scope>NUCLEOTIDE SEQUENCE [LARGE SCALE GENOMIC DNA]</scope>
    <source>
        <strain evidence="7">EP-1</strain>
        <tissue evidence="7">Whole</tissue>
    </source>
</reference>
<dbReference type="PROSITE" id="PS00232">
    <property type="entry name" value="CADHERIN_1"/>
    <property type="match status" value="1"/>
</dbReference>
<dbReference type="PANTHER" id="PTHR24027:SF438">
    <property type="entry name" value="CADHERIN 23"/>
    <property type="match status" value="1"/>
</dbReference>
<dbReference type="InterPro" id="IPR015919">
    <property type="entry name" value="Cadherin-like_sf"/>
</dbReference>
<dbReference type="SUPFAM" id="SSF49313">
    <property type="entry name" value="Cadherin-like"/>
    <property type="match status" value="1"/>
</dbReference>
<keyword evidence="8" id="KW-1185">Reference proteome</keyword>
<evidence type="ECO:0000256" key="3">
    <source>
        <dbReference type="ARBA" id="ARBA00022837"/>
    </source>
</evidence>
<dbReference type="GO" id="GO:0016342">
    <property type="term" value="C:catenin complex"/>
    <property type="evidence" value="ECO:0007669"/>
    <property type="project" value="TreeGrafter"/>
</dbReference>
<evidence type="ECO:0000256" key="1">
    <source>
        <dbReference type="ARBA" id="ARBA00004370"/>
    </source>
</evidence>
<dbReference type="CDD" id="cd11304">
    <property type="entry name" value="Cadherin_repeat"/>
    <property type="match status" value="1"/>
</dbReference>
<dbReference type="GO" id="GO:0031175">
    <property type="term" value="P:neuron projection development"/>
    <property type="evidence" value="ECO:0007669"/>
    <property type="project" value="TreeGrafter"/>
</dbReference>
<comment type="caution">
    <text evidence="7">The sequence shown here is derived from an EMBL/GenBank/DDBJ whole genome shotgun (WGS) entry which is preliminary data.</text>
</comment>
<dbReference type="GO" id="GO:0005509">
    <property type="term" value="F:calcium ion binding"/>
    <property type="evidence" value="ECO:0007669"/>
    <property type="project" value="UniProtKB-UniRule"/>
</dbReference>
<dbReference type="PANTHER" id="PTHR24027">
    <property type="entry name" value="CADHERIN-23"/>
    <property type="match status" value="1"/>
</dbReference>
<dbReference type="InterPro" id="IPR039808">
    <property type="entry name" value="Cadherin"/>
</dbReference>
<dbReference type="InterPro" id="IPR020894">
    <property type="entry name" value="Cadherin_CS"/>
</dbReference>
<dbReference type="GO" id="GO:0045296">
    <property type="term" value="F:cadherin binding"/>
    <property type="evidence" value="ECO:0007669"/>
    <property type="project" value="TreeGrafter"/>
</dbReference>
<dbReference type="GO" id="GO:0016477">
    <property type="term" value="P:cell migration"/>
    <property type="evidence" value="ECO:0007669"/>
    <property type="project" value="TreeGrafter"/>
</dbReference>
<protein>
    <submittedName>
        <fullName evidence="7">Cadherin</fullName>
    </submittedName>
</protein>
<dbReference type="EMBL" id="JAXCGZ010023323">
    <property type="protein sequence ID" value="KAK7013375.1"/>
    <property type="molecule type" value="Genomic_DNA"/>
</dbReference>
<dbReference type="Proteomes" id="UP001381693">
    <property type="component" value="Unassembled WGS sequence"/>
</dbReference>
<evidence type="ECO:0000313" key="8">
    <source>
        <dbReference type="Proteomes" id="UP001381693"/>
    </source>
</evidence>
<dbReference type="PRINTS" id="PR00205">
    <property type="entry name" value="CADHERIN"/>
</dbReference>
<feature type="domain" description="Cadherin" evidence="6">
    <location>
        <begin position="3"/>
        <end position="96"/>
    </location>
</feature>
<evidence type="ECO:0000313" key="7">
    <source>
        <dbReference type="EMBL" id="KAK7013375.1"/>
    </source>
</evidence>
<organism evidence="7 8">
    <name type="scientific">Halocaridina rubra</name>
    <name type="common">Hawaiian red shrimp</name>
    <dbReference type="NCBI Taxonomy" id="373956"/>
    <lineage>
        <taxon>Eukaryota</taxon>
        <taxon>Metazoa</taxon>
        <taxon>Ecdysozoa</taxon>
        <taxon>Arthropoda</taxon>
        <taxon>Crustacea</taxon>
        <taxon>Multicrustacea</taxon>
        <taxon>Malacostraca</taxon>
        <taxon>Eumalacostraca</taxon>
        <taxon>Eucarida</taxon>
        <taxon>Decapoda</taxon>
        <taxon>Pleocyemata</taxon>
        <taxon>Caridea</taxon>
        <taxon>Atyoidea</taxon>
        <taxon>Atyidae</taxon>
        <taxon>Halocaridina</taxon>
    </lineage>
</organism>
<keyword evidence="3 5" id="KW-0106">Calcium</keyword>
<dbReference type="Pfam" id="PF00028">
    <property type="entry name" value="Cadherin"/>
    <property type="match status" value="1"/>
</dbReference>
<dbReference type="AlphaFoldDB" id="A0AAN8ZVK4"/>
<proteinExistence type="predicted"/>
<keyword evidence="2" id="KW-0677">Repeat</keyword>
<comment type="subcellular location">
    <subcellularLocation>
        <location evidence="1">Membrane</location>
    </subcellularLocation>
</comment>
<dbReference type="InterPro" id="IPR002126">
    <property type="entry name" value="Cadherin-like_dom"/>
</dbReference>
<dbReference type="GO" id="GO:0007156">
    <property type="term" value="P:homophilic cell adhesion via plasma membrane adhesion molecules"/>
    <property type="evidence" value="ECO:0007669"/>
    <property type="project" value="InterPro"/>
</dbReference>
<evidence type="ECO:0000256" key="5">
    <source>
        <dbReference type="PROSITE-ProRule" id="PRU00043"/>
    </source>
</evidence>
<feature type="non-terminal residue" evidence="7">
    <location>
        <position position="136"/>
    </location>
</feature>
<dbReference type="SMART" id="SM00112">
    <property type="entry name" value="CA"/>
    <property type="match status" value="1"/>
</dbReference>
<evidence type="ECO:0000256" key="4">
    <source>
        <dbReference type="ARBA" id="ARBA00023136"/>
    </source>
</evidence>
<dbReference type="Gene3D" id="2.60.40.60">
    <property type="entry name" value="Cadherins"/>
    <property type="match status" value="1"/>
</dbReference>
<sequence length="136" mass="14823">LSVLEVFAWDADDATEGTNARITYSIEKNVIHDKSGEAIFNVHPQSGLITTALCCLDRETTPEYQIQVVAADGGGLKGTGTVIVRLADENDNSPRLARMHWELEVDETFGDGPPSNITLLELTAADPDTKNNFSYK</sequence>
<evidence type="ECO:0000259" key="6">
    <source>
        <dbReference type="PROSITE" id="PS50268"/>
    </source>
</evidence>
<dbReference type="PROSITE" id="PS50268">
    <property type="entry name" value="CADHERIN_2"/>
    <property type="match status" value="1"/>
</dbReference>
<gene>
    <name evidence="7" type="primary">hmr-1_7</name>
    <name evidence="7" type="ORF">SK128_020772</name>
</gene>
<accession>A0AAN8ZVK4</accession>
<keyword evidence="4" id="KW-0472">Membrane</keyword>
<dbReference type="GO" id="GO:0008013">
    <property type="term" value="F:beta-catenin binding"/>
    <property type="evidence" value="ECO:0007669"/>
    <property type="project" value="TreeGrafter"/>
</dbReference>
<name>A0AAN8ZVK4_HALRR</name>
<feature type="non-terminal residue" evidence="7">
    <location>
        <position position="1"/>
    </location>
</feature>